<feature type="transmembrane region" description="Helical" evidence="7">
    <location>
        <begin position="225"/>
        <end position="244"/>
    </location>
</feature>
<dbReference type="GO" id="GO:0016020">
    <property type="term" value="C:membrane"/>
    <property type="evidence" value="ECO:0007669"/>
    <property type="project" value="UniProtKB-SubCell"/>
</dbReference>
<dbReference type="EMBL" id="LJIG01009357">
    <property type="protein sequence ID" value="KRT83241.1"/>
    <property type="molecule type" value="Genomic_DNA"/>
</dbReference>
<dbReference type="Pfam" id="PF01545">
    <property type="entry name" value="Cation_efflux"/>
    <property type="match status" value="1"/>
</dbReference>
<evidence type="ECO:0000256" key="7">
    <source>
        <dbReference type="SAM" id="Phobius"/>
    </source>
</evidence>
<feature type="domain" description="Cation efflux protein transmembrane" evidence="8">
    <location>
        <begin position="91"/>
        <end position="281"/>
    </location>
</feature>
<dbReference type="SUPFAM" id="SSF161111">
    <property type="entry name" value="Cation efflux protein transmembrane domain-like"/>
    <property type="match status" value="1"/>
</dbReference>
<feature type="transmembrane region" description="Helical" evidence="7">
    <location>
        <begin position="148"/>
        <end position="168"/>
    </location>
</feature>
<dbReference type="InterPro" id="IPR027469">
    <property type="entry name" value="Cation_efflux_TMD_sf"/>
</dbReference>
<comment type="similarity">
    <text evidence="2">Belongs to the cation diffusion facilitator (CDF) transporter (TC 2.A.4) family. SLC30A subfamily.</text>
</comment>
<evidence type="ECO:0000313" key="10">
    <source>
        <dbReference type="Proteomes" id="UP000051574"/>
    </source>
</evidence>
<evidence type="ECO:0000259" key="8">
    <source>
        <dbReference type="Pfam" id="PF01545"/>
    </source>
</evidence>
<feature type="transmembrane region" description="Helical" evidence="7">
    <location>
        <begin position="12"/>
        <end position="33"/>
    </location>
</feature>
<dbReference type="PANTHER" id="PTHR45820:SF9">
    <property type="entry name" value="FI23527P1"/>
    <property type="match status" value="1"/>
</dbReference>
<evidence type="ECO:0000313" key="9">
    <source>
        <dbReference type="EMBL" id="KRT83241.1"/>
    </source>
</evidence>
<comment type="caution">
    <text evidence="9">The sequence shown here is derived from an EMBL/GenBank/DDBJ whole genome shotgun (WGS) entry which is preliminary data.</text>
</comment>
<feature type="transmembrane region" description="Helical" evidence="7">
    <location>
        <begin position="45"/>
        <end position="62"/>
    </location>
</feature>
<keyword evidence="4" id="KW-0862">Zinc</keyword>
<dbReference type="GO" id="GO:0005385">
    <property type="term" value="F:zinc ion transmembrane transporter activity"/>
    <property type="evidence" value="ECO:0007669"/>
    <property type="project" value="TreeGrafter"/>
</dbReference>
<evidence type="ECO:0000256" key="4">
    <source>
        <dbReference type="ARBA" id="ARBA00022833"/>
    </source>
</evidence>
<gene>
    <name evidence="9" type="ORF">AMK59_3160</name>
</gene>
<protein>
    <recommendedName>
        <fullName evidence="8">Cation efflux protein transmembrane domain-containing protein</fullName>
    </recommendedName>
</protein>
<evidence type="ECO:0000256" key="1">
    <source>
        <dbReference type="ARBA" id="ARBA00004141"/>
    </source>
</evidence>
<dbReference type="InterPro" id="IPR058533">
    <property type="entry name" value="Cation_efflux_TM"/>
</dbReference>
<evidence type="ECO:0000256" key="6">
    <source>
        <dbReference type="ARBA" id="ARBA00023136"/>
    </source>
</evidence>
<dbReference type="GO" id="GO:0010312">
    <property type="term" value="P:detoxification of zinc ion"/>
    <property type="evidence" value="ECO:0007669"/>
    <property type="project" value="TreeGrafter"/>
</dbReference>
<dbReference type="Proteomes" id="UP000051574">
    <property type="component" value="Unassembled WGS sequence"/>
</dbReference>
<proteinExistence type="inferred from homology"/>
<organism evidence="9 10">
    <name type="scientific">Oryctes borbonicus</name>
    <dbReference type="NCBI Taxonomy" id="1629725"/>
    <lineage>
        <taxon>Eukaryota</taxon>
        <taxon>Metazoa</taxon>
        <taxon>Ecdysozoa</taxon>
        <taxon>Arthropoda</taxon>
        <taxon>Hexapoda</taxon>
        <taxon>Insecta</taxon>
        <taxon>Pterygota</taxon>
        <taxon>Neoptera</taxon>
        <taxon>Endopterygota</taxon>
        <taxon>Coleoptera</taxon>
        <taxon>Polyphaga</taxon>
        <taxon>Scarabaeiformia</taxon>
        <taxon>Scarabaeidae</taxon>
        <taxon>Dynastinae</taxon>
        <taxon>Oryctes</taxon>
    </lineage>
</organism>
<keyword evidence="5 7" id="KW-1133">Transmembrane helix</keyword>
<dbReference type="OrthoDB" id="29444at2759"/>
<sequence>MAMKEWVQQLQPVQVYVILVLSIMFFIAELVLSHITHALTLLLDSYQTLCNILALTGCLVTLKHGKNVSFKGSECFTEELPSSMENQKSLTVATQEKKLKNTFGWARIDVMTMLICCVFLASLVFALLVEAIQTLVHIDHSDEMHQPVLVFATGCLGLILNGICYVLIGGFTFHQGSFLHITESGDVVLDKVVTDDSIRKGERRLSRTRNVPAPQYKQRQDCREIMRDCTGCIFVVVCSILIYFTEKDVAKFIDPILSIVSATILLILSYPYMKESCLILLQTIPASINITNLKK</sequence>
<feature type="transmembrane region" description="Helical" evidence="7">
    <location>
        <begin position="108"/>
        <end position="128"/>
    </location>
</feature>
<keyword evidence="10" id="KW-1185">Reference proteome</keyword>
<accession>A0A0T6B7B9</accession>
<keyword evidence="3 7" id="KW-0812">Transmembrane</keyword>
<evidence type="ECO:0000256" key="2">
    <source>
        <dbReference type="ARBA" id="ARBA00008873"/>
    </source>
</evidence>
<evidence type="ECO:0000256" key="5">
    <source>
        <dbReference type="ARBA" id="ARBA00022989"/>
    </source>
</evidence>
<feature type="non-terminal residue" evidence="9">
    <location>
        <position position="295"/>
    </location>
</feature>
<reference evidence="9 10" key="1">
    <citation type="submission" date="2015-09" db="EMBL/GenBank/DDBJ databases">
        <title>Draft genome of the scarab beetle Oryctes borbonicus.</title>
        <authorList>
            <person name="Meyer J.M."/>
            <person name="Markov G.V."/>
            <person name="Baskaran P."/>
            <person name="Herrmann M."/>
            <person name="Sommer R.J."/>
            <person name="Roedelsperger C."/>
        </authorList>
    </citation>
    <scope>NUCLEOTIDE SEQUENCE [LARGE SCALE GENOMIC DNA]</scope>
    <source>
        <strain evidence="9">OB123</strain>
        <tissue evidence="9">Whole animal</tissue>
    </source>
</reference>
<dbReference type="GO" id="GO:0006882">
    <property type="term" value="P:intracellular zinc ion homeostasis"/>
    <property type="evidence" value="ECO:0007669"/>
    <property type="project" value="TreeGrafter"/>
</dbReference>
<dbReference type="AlphaFoldDB" id="A0A0T6B7B9"/>
<keyword evidence="6 7" id="KW-0472">Membrane</keyword>
<evidence type="ECO:0000256" key="3">
    <source>
        <dbReference type="ARBA" id="ARBA00022692"/>
    </source>
</evidence>
<feature type="transmembrane region" description="Helical" evidence="7">
    <location>
        <begin position="256"/>
        <end position="273"/>
    </location>
</feature>
<dbReference type="PANTHER" id="PTHR45820">
    <property type="entry name" value="FI23527P1"/>
    <property type="match status" value="1"/>
</dbReference>
<dbReference type="Gene3D" id="1.20.1510.10">
    <property type="entry name" value="Cation efflux protein transmembrane domain"/>
    <property type="match status" value="1"/>
</dbReference>
<comment type="subcellular location">
    <subcellularLocation>
        <location evidence="1">Membrane</location>
        <topology evidence="1">Multi-pass membrane protein</topology>
    </subcellularLocation>
</comment>
<name>A0A0T6B7B9_9SCAR</name>